<dbReference type="Proteomes" id="UP001470230">
    <property type="component" value="Unassembled WGS sequence"/>
</dbReference>
<dbReference type="InterPro" id="IPR032675">
    <property type="entry name" value="LRR_dom_sf"/>
</dbReference>
<dbReference type="PANTHER" id="PTHR45661">
    <property type="entry name" value="SURFACE ANTIGEN"/>
    <property type="match status" value="1"/>
</dbReference>
<protein>
    <recommendedName>
        <fullName evidence="3">Surface antigen BspA-like</fullName>
    </recommendedName>
</protein>
<name>A0ABR2IYB6_9EUKA</name>
<gene>
    <name evidence="1" type="ORF">M9Y10_008491</name>
</gene>
<evidence type="ECO:0000313" key="2">
    <source>
        <dbReference type="Proteomes" id="UP001470230"/>
    </source>
</evidence>
<proteinExistence type="predicted"/>
<keyword evidence="2" id="KW-1185">Reference proteome</keyword>
<dbReference type="SUPFAM" id="SSF52058">
    <property type="entry name" value="L domain-like"/>
    <property type="match status" value="1"/>
</dbReference>
<organism evidence="1 2">
    <name type="scientific">Tritrichomonas musculus</name>
    <dbReference type="NCBI Taxonomy" id="1915356"/>
    <lineage>
        <taxon>Eukaryota</taxon>
        <taxon>Metamonada</taxon>
        <taxon>Parabasalia</taxon>
        <taxon>Tritrichomonadida</taxon>
        <taxon>Tritrichomonadidae</taxon>
        <taxon>Tritrichomonas</taxon>
    </lineage>
</organism>
<evidence type="ECO:0000313" key="1">
    <source>
        <dbReference type="EMBL" id="KAK8870605.1"/>
    </source>
</evidence>
<dbReference type="InterPro" id="IPR053139">
    <property type="entry name" value="Surface_bspA-like"/>
</dbReference>
<reference evidence="1 2" key="1">
    <citation type="submission" date="2024-04" db="EMBL/GenBank/DDBJ databases">
        <title>Tritrichomonas musculus Genome.</title>
        <authorList>
            <person name="Alves-Ferreira E."/>
            <person name="Grigg M."/>
            <person name="Lorenzi H."/>
            <person name="Galac M."/>
        </authorList>
    </citation>
    <scope>NUCLEOTIDE SEQUENCE [LARGE SCALE GENOMIC DNA]</scope>
    <source>
        <strain evidence="1 2">EAF2021</strain>
    </source>
</reference>
<comment type="caution">
    <text evidence="1">The sequence shown here is derived from an EMBL/GenBank/DDBJ whole genome shotgun (WGS) entry which is preliminary data.</text>
</comment>
<dbReference type="PANTHER" id="PTHR45661:SF3">
    <property type="entry name" value="IG-LIKE DOMAIN-CONTAINING PROTEIN"/>
    <property type="match status" value="1"/>
</dbReference>
<dbReference type="Pfam" id="PF13306">
    <property type="entry name" value="LRR_5"/>
    <property type="match status" value="2"/>
</dbReference>
<dbReference type="EMBL" id="JAPFFF010000014">
    <property type="protein sequence ID" value="KAK8870605.1"/>
    <property type="molecule type" value="Genomic_DNA"/>
</dbReference>
<dbReference type="InterPro" id="IPR026906">
    <property type="entry name" value="LRR_5"/>
</dbReference>
<dbReference type="Gene3D" id="3.80.10.10">
    <property type="entry name" value="Ribonuclease Inhibitor"/>
    <property type="match status" value="3"/>
</dbReference>
<accession>A0ABR2IYB6</accession>
<evidence type="ECO:0008006" key="3">
    <source>
        <dbReference type="Google" id="ProtNLM"/>
    </source>
</evidence>
<sequence length="632" mass="71532">MEIETIIQEKKKIYSSLMKFIEATEKDDFEFLFEKFKKHCNFKNGEEIKLMLQLILKIAENHHRLQYFFNKISQIIQYLLQEIRNHMTDYEIYKLFKTNKRILLLFLEQKFIRLDDTIISVILKTEDQNHFPYSHYLYPAIKSFINKNEARAIENEIKEEYHLDLSIFEENCRIGENDSRICTLIRQDLAKEFISFTNQGNISLSSKIQPSIFETNLFLMQKTPTLIEYASFFGSKEIIQYIHCNDITLTTSMWLFTVHSDDAELIHFLEENEVVPDDAEQIYNSRFKCQKKKQPVTYGEIYEESIKCHHNAIADYLKENHLDEIQIDSHDSIIFDCYNYHFFPSNSEQIISTSFKSSQSIISRLLHCCSSLREITIPSSVTEIGDLAFSKSSSLKQVTIPSSVTSIGNSSFIKCSLLTEIMIPSSVISIGDSAFSECLSLTKITFSSSVASIGNNAFGGCSSLIEITIPFSLTKIGDSAFNGCLSLTKITILSPITSIGYSVFCGCLSLKEITIPSSVTSIESYAFNRCSSLKEITIPSSLTSIESYAFNGCSSLTQITFPSSLTSIGDYAFNECSSLTEISIPSSVAQIGEYAFNECTSLAKASISSSNTKVSETSFYKCTSLLPDSKKT</sequence>